<sequence>MTGSSTITAARSAAPANAAGTAPLTPPPQRAAWRRLAALARPPQPHLRTLLDARDPARAQALRFEAAGLTLDATRQALTLPAWHALLDLADEVSVRDHAQAMWRGAPINATEGRAVLHVALRGSHVDDPPWGSAVRDAVWHELQRFLGMAERLRAGAWRGHGGQPITDVVNLGIGGSDLGPRMAVQALGPTHAGPARVHFVSNPDAWALWEVLRPLQPERTLFIVQSKTFTTQETLLLAASARRWLADGGILEREQTPHWIAVTAHPERAQAWGVVADQVLRIWDWVGGRYSLWSAIGLPLAISIGRAAFEQLLAGAYAMDEHFLHAPLERNLPLALALLGVWNRNFLGCPTHLLALYDARLAEFARFIQQMDMESNGKSVHIDGQPVTVDTAPIVWGGLGIDAQHAYFQLLHQGTHRVPVDFIGVRETDAPLPNVAEHQRLLHTNLLAQAEALARGRDAEATAAALRAEGLDDAEVLRLTPHRTYRGNVPSNILWLPRLDPFHLGALVAAYEHKVFCQATLWGIHAYDQWGVELGKTIARTLATDAP</sequence>
<dbReference type="AlphaFoldDB" id="A0A554WRQ5"/>
<dbReference type="GO" id="GO:0097367">
    <property type="term" value="F:carbohydrate derivative binding"/>
    <property type="evidence" value="ECO:0007669"/>
    <property type="project" value="InterPro"/>
</dbReference>
<dbReference type="CDD" id="cd05015">
    <property type="entry name" value="SIS_PGI_1"/>
    <property type="match status" value="1"/>
</dbReference>
<organism evidence="10 11">
    <name type="scientific">Tepidimonas aquatica</name>
    <dbReference type="NCBI Taxonomy" id="247482"/>
    <lineage>
        <taxon>Bacteria</taxon>
        <taxon>Pseudomonadati</taxon>
        <taxon>Pseudomonadota</taxon>
        <taxon>Betaproteobacteria</taxon>
        <taxon>Burkholderiales</taxon>
        <taxon>Tepidimonas</taxon>
    </lineage>
</organism>
<comment type="pathway">
    <text evidence="7">Carbohydrate biosynthesis; gluconeogenesis.</text>
</comment>
<dbReference type="GO" id="GO:0006096">
    <property type="term" value="P:glycolytic process"/>
    <property type="evidence" value="ECO:0007669"/>
    <property type="project" value="UniProtKB-UniRule"/>
</dbReference>
<dbReference type="UniPathway" id="UPA00109">
    <property type="reaction ID" value="UER00181"/>
</dbReference>
<feature type="active site" description="Proton donor" evidence="7">
    <location>
        <position position="375"/>
    </location>
</feature>
<dbReference type="Pfam" id="PF00342">
    <property type="entry name" value="PGI"/>
    <property type="match status" value="1"/>
</dbReference>
<keyword evidence="7" id="KW-0963">Cytoplasm</keyword>
<dbReference type="EC" id="5.3.1.9" evidence="7"/>
<comment type="caution">
    <text evidence="10">The sequence shown here is derived from an EMBL/GenBank/DDBJ whole genome shotgun (WGS) entry which is preliminary data.</text>
</comment>
<evidence type="ECO:0000313" key="11">
    <source>
        <dbReference type="Proteomes" id="UP000318554"/>
    </source>
</evidence>
<dbReference type="InterPro" id="IPR035482">
    <property type="entry name" value="SIS_PGI_2"/>
</dbReference>
<keyword evidence="4 7" id="KW-0324">Glycolysis</keyword>
<reference evidence="10 11" key="1">
    <citation type="submission" date="2019-07" db="EMBL/GenBank/DDBJ databases">
        <title>Tepidimonas aquatica CLN-1 draft genome.</title>
        <authorList>
            <person name="Da Costa M.S."/>
            <person name="Froufe H.J.C."/>
            <person name="Egas C."/>
            <person name="Albuquerque L."/>
        </authorList>
    </citation>
    <scope>NUCLEOTIDE SEQUENCE [LARGE SCALE GENOMIC DNA]</scope>
    <source>
        <strain evidence="10 11">CLN-1</strain>
    </source>
</reference>
<dbReference type="EMBL" id="VJNA01000007">
    <property type="protein sequence ID" value="TSE26243.1"/>
    <property type="molecule type" value="Genomic_DNA"/>
</dbReference>
<dbReference type="PROSITE" id="PS00174">
    <property type="entry name" value="P_GLUCOSE_ISOMERASE_2"/>
    <property type="match status" value="1"/>
</dbReference>
<dbReference type="SUPFAM" id="SSF53697">
    <property type="entry name" value="SIS domain"/>
    <property type="match status" value="1"/>
</dbReference>
<dbReference type="PANTHER" id="PTHR11469">
    <property type="entry name" value="GLUCOSE-6-PHOSPHATE ISOMERASE"/>
    <property type="match status" value="1"/>
</dbReference>
<accession>A0A554WRQ5</accession>
<dbReference type="PANTHER" id="PTHR11469:SF1">
    <property type="entry name" value="GLUCOSE-6-PHOSPHATE ISOMERASE"/>
    <property type="match status" value="1"/>
</dbReference>
<protein>
    <recommendedName>
        <fullName evidence="7">Glucose-6-phosphate isomerase</fullName>
        <shortName evidence="7">GPI</shortName>
        <ecNumber evidence="7">5.3.1.9</ecNumber>
    </recommendedName>
    <alternativeName>
        <fullName evidence="7">Phosphoglucose isomerase</fullName>
        <shortName evidence="7">PGI</shortName>
    </alternativeName>
    <alternativeName>
        <fullName evidence="7">Phosphohexose isomerase</fullName>
        <shortName evidence="7">PHI</shortName>
    </alternativeName>
</protein>
<dbReference type="Gene3D" id="3.40.50.10490">
    <property type="entry name" value="Glucose-6-phosphate isomerase like protein, domain 1"/>
    <property type="match status" value="2"/>
</dbReference>
<evidence type="ECO:0000256" key="2">
    <source>
        <dbReference type="ARBA" id="ARBA00006604"/>
    </source>
</evidence>
<dbReference type="OrthoDB" id="140919at2"/>
<dbReference type="InterPro" id="IPR035476">
    <property type="entry name" value="SIS_PGI_1"/>
</dbReference>
<keyword evidence="11" id="KW-1185">Reference proteome</keyword>
<dbReference type="InterPro" id="IPR046348">
    <property type="entry name" value="SIS_dom_sf"/>
</dbReference>
<dbReference type="GO" id="GO:0005829">
    <property type="term" value="C:cytosol"/>
    <property type="evidence" value="ECO:0007669"/>
    <property type="project" value="TreeGrafter"/>
</dbReference>
<feature type="compositionally biased region" description="Low complexity" evidence="9">
    <location>
        <begin position="1"/>
        <end position="23"/>
    </location>
</feature>
<dbReference type="InterPro" id="IPR001672">
    <property type="entry name" value="G6P_Isomerase"/>
</dbReference>
<evidence type="ECO:0000256" key="3">
    <source>
        <dbReference type="ARBA" id="ARBA00022432"/>
    </source>
</evidence>
<dbReference type="GO" id="GO:0048029">
    <property type="term" value="F:monosaccharide binding"/>
    <property type="evidence" value="ECO:0007669"/>
    <property type="project" value="TreeGrafter"/>
</dbReference>
<comment type="function">
    <text evidence="7">Catalyzes the reversible isomerization of glucose-6-phosphate to fructose-6-phosphate.</text>
</comment>
<comment type="subcellular location">
    <subcellularLocation>
        <location evidence="7">Cytoplasm</location>
    </subcellularLocation>
</comment>
<keyword evidence="5 7" id="KW-0413">Isomerase</keyword>
<keyword evidence="3 7" id="KW-0312">Gluconeogenesis</keyword>
<feature type="active site" evidence="7">
    <location>
        <position position="406"/>
    </location>
</feature>
<feature type="region of interest" description="Disordered" evidence="9">
    <location>
        <begin position="1"/>
        <end position="28"/>
    </location>
</feature>
<dbReference type="UniPathway" id="UPA00138"/>
<dbReference type="Gene3D" id="1.10.1390.10">
    <property type="match status" value="1"/>
</dbReference>
<dbReference type="RefSeq" id="WP_144324811.1">
    <property type="nucleotide sequence ID" value="NZ_VJNA01000007.1"/>
</dbReference>
<comment type="pathway">
    <text evidence="1 7 8">Carbohydrate degradation; glycolysis; D-glyceraldehyde 3-phosphate and glycerone phosphate from D-glucose: step 2/4.</text>
</comment>
<evidence type="ECO:0000256" key="8">
    <source>
        <dbReference type="RuleBase" id="RU000612"/>
    </source>
</evidence>
<name>A0A554WRQ5_9BURK</name>
<dbReference type="GO" id="GO:0004347">
    <property type="term" value="F:glucose-6-phosphate isomerase activity"/>
    <property type="evidence" value="ECO:0007669"/>
    <property type="project" value="UniProtKB-UniRule"/>
</dbReference>
<dbReference type="PRINTS" id="PR00662">
    <property type="entry name" value="G6PISOMERASE"/>
</dbReference>
<comment type="similarity">
    <text evidence="2 7 8">Belongs to the GPI family.</text>
</comment>
<dbReference type="GO" id="GO:0051156">
    <property type="term" value="P:glucose 6-phosphate metabolic process"/>
    <property type="evidence" value="ECO:0007669"/>
    <property type="project" value="TreeGrafter"/>
</dbReference>
<dbReference type="InterPro" id="IPR018189">
    <property type="entry name" value="Phosphoglucose_isomerase_CS"/>
</dbReference>
<evidence type="ECO:0000256" key="6">
    <source>
        <dbReference type="ARBA" id="ARBA00029321"/>
    </source>
</evidence>
<feature type="active site" evidence="7">
    <location>
        <position position="537"/>
    </location>
</feature>
<evidence type="ECO:0000256" key="9">
    <source>
        <dbReference type="SAM" id="MobiDB-lite"/>
    </source>
</evidence>
<evidence type="ECO:0000256" key="4">
    <source>
        <dbReference type="ARBA" id="ARBA00023152"/>
    </source>
</evidence>
<proteinExistence type="inferred from homology"/>
<gene>
    <name evidence="7 10" type="primary">pgi</name>
    <name evidence="10" type="ORF">Taqua_00717</name>
</gene>
<comment type="catalytic activity">
    <reaction evidence="6 7 8">
        <text>alpha-D-glucose 6-phosphate = beta-D-fructose 6-phosphate</text>
        <dbReference type="Rhea" id="RHEA:11816"/>
        <dbReference type="ChEBI" id="CHEBI:57634"/>
        <dbReference type="ChEBI" id="CHEBI:58225"/>
        <dbReference type="EC" id="5.3.1.9"/>
    </reaction>
</comment>
<evidence type="ECO:0000256" key="5">
    <source>
        <dbReference type="ARBA" id="ARBA00023235"/>
    </source>
</evidence>
<dbReference type="InterPro" id="IPR023096">
    <property type="entry name" value="G6P_Isomerase_C"/>
</dbReference>
<dbReference type="NCBIfam" id="NF001211">
    <property type="entry name" value="PRK00179.1"/>
    <property type="match status" value="1"/>
</dbReference>
<evidence type="ECO:0000256" key="1">
    <source>
        <dbReference type="ARBA" id="ARBA00004926"/>
    </source>
</evidence>
<evidence type="ECO:0000256" key="7">
    <source>
        <dbReference type="HAMAP-Rule" id="MF_00473"/>
    </source>
</evidence>
<dbReference type="HAMAP" id="MF_00473">
    <property type="entry name" value="G6P_isomerase"/>
    <property type="match status" value="1"/>
</dbReference>
<dbReference type="CDD" id="cd05016">
    <property type="entry name" value="SIS_PGI_2"/>
    <property type="match status" value="1"/>
</dbReference>
<dbReference type="PROSITE" id="PS00765">
    <property type="entry name" value="P_GLUCOSE_ISOMERASE_1"/>
    <property type="match status" value="1"/>
</dbReference>
<dbReference type="PROSITE" id="PS51463">
    <property type="entry name" value="P_GLUCOSE_ISOMERASE_3"/>
    <property type="match status" value="1"/>
</dbReference>
<evidence type="ECO:0000313" key="10">
    <source>
        <dbReference type="EMBL" id="TSE26243.1"/>
    </source>
</evidence>
<dbReference type="Proteomes" id="UP000318554">
    <property type="component" value="Unassembled WGS sequence"/>
</dbReference>
<dbReference type="GO" id="GO:0006094">
    <property type="term" value="P:gluconeogenesis"/>
    <property type="evidence" value="ECO:0007669"/>
    <property type="project" value="UniProtKB-UniRule"/>
</dbReference>